<reference evidence="2 3" key="1">
    <citation type="submission" date="2012-10" db="EMBL/GenBank/DDBJ databases">
        <title>Complete genome sequence of Moumouvirus goulette.</title>
        <authorList>
            <person name="Fournous G."/>
            <person name="Bougalmi M."/>
            <person name="Colson P."/>
        </authorList>
    </citation>
    <scope>NUCLEOTIDE SEQUENCE [LARGE SCALE GENOMIC DNA]</scope>
</reference>
<gene>
    <name evidence="2" type="ORF">glt_00232</name>
</gene>
<keyword evidence="1" id="KW-1133">Transmembrane helix</keyword>
<dbReference type="Proteomes" id="UP000241071">
    <property type="component" value="Segment"/>
</dbReference>
<evidence type="ECO:0000313" key="2">
    <source>
        <dbReference type="EMBL" id="AGF85041.1"/>
    </source>
</evidence>
<protein>
    <submittedName>
        <fullName evidence="2">Uncharacterized protein</fullName>
    </submittedName>
</protein>
<proteinExistence type="predicted"/>
<organism evidence="2 3">
    <name type="scientific">Moumouvirus goulette</name>
    <dbReference type="NCBI Taxonomy" id="1247379"/>
    <lineage>
        <taxon>Viruses</taxon>
        <taxon>Varidnaviria</taxon>
        <taxon>Bamfordvirae</taxon>
        <taxon>Nucleocytoviricota</taxon>
        <taxon>Megaviricetes</taxon>
        <taxon>Imitervirales</taxon>
        <taxon>Mimiviridae</taxon>
        <taxon>Megamimivirinae</taxon>
        <taxon>Moumouvirus</taxon>
        <taxon>Moumouvirus goulettemassiliense</taxon>
    </lineage>
</organism>
<keyword evidence="1" id="KW-0472">Membrane</keyword>
<keyword evidence="3" id="KW-1185">Reference proteome</keyword>
<accession>M1PM82</accession>
<name>M1PM82_9VIRU</name>
<feature type="transmembrane region" description="Helical" evidence="1">
    <location>
        <begin position="346"/>
        <end position="367"/>
    </location>
</feature>
<evidence type="ECO:0000313" key="3">
    <source>
        <dbReference type="Proteomes" id="UP000241071"/>
    </source>
</evidence>
<dbReference type="EMBL" id="KC008572">
    <property type="protein sequence ID" value="AGF85041.1"/>
    <property type="molecule type" value="Genomic_DNA"/>
</dbReference>
<evidence type="ECO:0000256" key="1">
    <source>
        <dbReference type="SAM" id="Phobius"/>
    </source>
</evidence>
<sequence length="368" mass="40773">MSNYTFQIYLNDIVQLSSHGKSNHVINQDNVLIPSPPPGIPNKLQDLVNVIGPDTIYFTYYISATGSVSSHDCFCTYTLMVDMSMQNPQNPGNDIKSGSIGIWSTSHDPDNGGSVNSGWQPIVSGVPNLITAINSHEKSSGSGCWCAFERYGGWKNVRLSIRIDATVNLVNHCTKMETDNIYNDMCYNYISDYITKNGATQQITTYLQNYCAKKFPTGGLGNFNLPLTIDQKDYNICACNMPDQYYQEFEQSIKGQFPNLNLGSIRPNCLLPACINSAFKNNELDNCPIPQCLSIVDINNSNIAGPTTINQSQDCSQYGITANNNTPQPNPSPNSSTINYFLNYKWLILLVITIILLILIIALIKILL</sequence>
<keyword evidence="1" id="KW-0812">Transmembrane</keyword>